<dbReference type="AlphaFoldDB" id="A0ABC8XA14"/>
<evidence type="ECO:0000313" key="1">
    <source>
        <dbReference type="EMBL" id="CAL4921113.1"/>
    </source>
</evidence>
<proteinExistence type="predicted"/>
<name>A0ABC8XA14_9POAL</name>
<organism evidence="1 2">
    <name type="scientific">Urochloa decumbens</name>
    <dbReference type="NCBI Taxonomy" id="240449"/>
    <lineage>
        <taxon>Eukaryota</taxon>
        <taxon>Viridiplantae</taxon>
        <taxon>Streptophyta</taxon>
        <taxon>Embryophyta</taxon>
        <taxon>Tracheophyta</taxon>
        <taxon>Spermatophyta</taxon>
        <taxon>Magnoliopsida</taxon>
        <taxon>Liliopsida</taxon>
        <taxon>Poales</taxon>
        <taxon>Poaceae</taxon>
        <taxon>PACMAD clade</taxon>
        <taxon>Panicoideae</taxon>
        <taxon>Panicodae</taxon>
        <taxon>Paniceae</taxon>
        <taxon>Melinidinae</taxon>
        <taxon>Urochloa</taxon>
    </lineage>
</organism>
<dbReference type="Proteomes" id="UP001497457">
    <property type="component" value="Chromosome 14rd"/>
</dbReference>
<sequence length="122" mass="13586">MNKSCRDHGVTCVQHLDCCQFTDGEGNQQRLNLNNSGIQKQAGDGDIKRSHLKFQNKALLLSSREILVRECVKLASSIRRAAAGCLAPSGDTDEDELPYMQLDKVQQDTSHVKPRVLAKYET</sequence>
<reference evidence="1" key="1">
    <citation type="submission" date="2024-10" db="EMBL/GenBank/DDBJ databases">
        <authorList>
            <person name="Ryan C."/>
        </authorList>
    </citation>
    <scope>NUCLEOTIDE SEQUENCE [LARGE SCALE GENOMIC DNA]</scope>
</reference>
<gene>
    <name evidence="1" type="ORF">URODEC1_LOCUS20846</name>
</gene>
<protein>
    <submittedName>
        <fullName evidence="1">Uncharacterized protein</fullName>
    </submittedName>
</protein>
<keyword evidence="2" id="KW-1185">Reference proteome</keyword>
<evidence type="ECO:0000313" key="2">
    <source>
        <dbReference type="Proteomes" id="UP001497457"/>
    </source>
</evidence>
<dbReference type="EMBL" id="OZ075124">
    <property type="protein sequence ID" value="CAL4921113.1"/>
    <property type="molecule type" value="Genomic_DNA"/>
</dbReference>
<accession>A0ABC8XA14</accession>